<accession>A0A4Y9T122</accession>
<dbReference type="AlphaFoldDB" id="A0A4Y9T122"/>
<dbReference type="NCBIfam" id="TIGR02595">
    <property type="entry name" value="PEP_CTERM"/>
    <property type="match status" value="1"/>
</dbReference>
<keyword evidence="4" id="KW-1185">Reference proteome</keyword>
<name>A0A4Y9T122_9BURK</name>
<evidence type="ECO:0000259" key="2">
    <source>
        <dbReference type="Pfam" id="PF07589"/>
    </source>
</evidence>
<dbReference type="OrthoDB" id="8771723at2"/>
<sequence>MKLSKLRKHWMAAAAGLALSLGVAAPSMAAPVPSFTLAPSAFGLPTADFVANHIMGSSSELLHTTATGHYGSGWMQISGFNLNGNPLRDSVTGLGTYELYITYDLVDVWSMGNPNSPGMTNTLTKLDFKFWVDISHNNAYTQAAVDVDNDTGVEATVANTSDDILLAYGSLIQGVAGFDSLGGAFLNSIQNFAICTGAGSATLQGMPVTGALAAGAADCTSGMGNAYFKLPQPFYGLAFDEFNNTTQGFEATPSGLVAINQASGSIDFNRIPEPGSLALLGLGLLGAGLNFRRRRAR</sequence>
<feature type="signal peptide" evidence="1">
    <location>
        <begin position="1"/>
        <end position="29"/>
    </location>
</feature>
<dbReference type="Pfam" id="PF07589">
    <property type="entry name" value="PEP-CTERM"/>
    <property type="match status" value="1"/>
</dbReference>
<organism evidence="3 4">
    <name type="scientific">Massilia horti</name>
    <dbReference type="NCBI Taxonomy" id="2562153"/>
    <lineage>
        <taxon>Bacteria</taxon>
        <taxon>Pseudomonadati</taxon>
        <taxon>Pseudomonadota</taxon>
        <taxon>Betaproteobacteria</taxon>
        <taxon>Burkholderiales</taxon>
        <taxon>Oxalobacteraceae</taxon>
        <taxon>Telluria group</taxon>
        <taxon>Massilia</taxon>
    </lineage>
</organism>
<feature type="domain" description="Ice-binding protein C-terminal" evidence="2">
    <location>
        <begin position="271"/>
        <end position="294"/>
    </location>
</feature>
<keyword evidence="1" id="KW-0732">Signal</keyword>
<reference evidence="3 4" key="1">
    <citation type="submission" date="2019-03" db="EMBL/GenBank/DDBJ databases">
        <title>Draft genome of Massilia hortus sp. nov., a novel bacterial species of the Oxalobacteraceae family.</title>
        <authorList>
            <person name="Peta V."/>
            <person name="Raths R."/>
            <person name="Bucking H."/>
        </authorList>
    </citation>
    <scope>NUCLEOTIDE SEQUENCE [LARGE SCALE GENOMIC DNA]</scope>
    <source>
        <strain evidence="3 4">ONC3</strain>
    </source>
</reference>
<evidence type="ECO:0000256" key="1">
    <source>
        <dbReference type="SAM" id="SignalP"/>
    </source>
</evidence>
<feature type="chain" id="PRO_5021433062" evidence="1">
    <location>
        <begin position="30"/>
        <end position="297"/>
    </location>
</feature>
<evidence type="ECO:0000313" key="4">
    <source>
        <dbReference type="Proteomes" id="UP000297258"/>
    </source>
</evidence>
<evidence type="ECO:0000313" key="3">
    <source>
        <dbReference type="EMBL" id="TFW30696.1"/>
    </source>
</evidence>
<dbReference type="RefSeq" id="WP_135190764.1">
    <property type="nucleotide sequence ID" value="NZ_SPUM01000108.1"/>
</dbReference>
<dbReference type="NCBIfam" id="NF033554">
    <property type="entry name" value="floc_PepA"/>
    <property type="match status" value="1"/>
</dbReference>
<dbReference type="Proteomes" id="UP000297258">
    <property type="component" value="Unassembled WGS sequence"/>
</dbReference>
<dbReference type="InterPro" id="IPR013424">
    <property type="entry name" value="Ice-binding_C"/>
</dbReference>
<dbReference type="EMBL" id="SPUM01000108">
    <property type="protein sequence ID" value="TFW30696.1"/>
    <property type="molecule type" value="Genomic_DNA"/>
</dbReference>
<protein>
    <submittedName>
        <fullName evidence="3">Flocculation-associated PEP-CTERM protein PepA</fullName>
    </submittedName>
</protein>
<gene>
    <name evidence="3" type="primary">pepA</name>
    <name evidence="3" type="ORF">E4O92_16155</name>
</gene>
<comment type="caution">
    <text evidence="3">The sequence shown here is derived from an EMBL/GenBank/DDBJ whole genome shotgun (WGS) entry which is preliminary data.</text>
</comment>
<proteinExistence type="predicted"/>